<keyword evidence="5" id="KW-0732">Signal</keyword>
<evidence type="ECO:0000313" key="8">
    <source>
        <dbReference type="Proteomes" id="UP000494256"/>
    </source>
</evidence>
<dbReference type="GO" id="GO:0005615">
    <property type="term" value="C:extracellular space"/>
    <property type="evidence" value="ECO:0007669"/>
    <property type="project" value="TreeGrafter"/>
</dbReference>
<organism evidence="7 8">
    <name type="scientific">Arctia plantaginis</name>
    <name type="common">Wood tiger moth</name>
    <name type="synonym">Phalaena plantaginis</name>
    <dbReference type="NCBI Taxonomy" id="874455"/>
    <lineage>
        <taxon>Eukaryota</taxon>
        <taxon>Metazoa</taxon>
        <taxon>Ecdysozoa</taxon>
        <taxon>Arthropoda</taxon>
        <taxon>Hexapoda</taxon>
        <taxon>Insecta</taxon>
        <taxon>Pterygota</taxon>
        <taxon>Neoptera</taxon>
        <taxon>Endopterygota</taxon>
        <taxon>Lepidoptera</taxon>
        <taxon>Glossata</taxon>
        <taxon>Ditrysia</taxon>
        <taxon>Noctuoidea</taxon>
        <taxon>Erebidae</taxon>
        <taxon>Arctiinae</taxon>
        <taxon>Arctia</taxon>
    </lineage>
</organism>
<dbReference type="InterPro" id="IPR013818">
    <property type="entry name" value="Lipase"/>
</dbReference>
<dbReference type="SUPFAM" id="SSF53474">
    <property type="entry name" value="alpha/beta-Hydrolases"/>
    <property type="match status" value="1"/>
</dbReference>
<reference evidence="7 8" key="1">
    <citation type="submission" date="2020-04" db="EMBL/GenBank/DDBJ databases">
        <authorList>
            <person name="Wallbank WR R."/>
            <person name="Pardo Diaz C."/>
            <person name="Kozak K."/>
            <person name="Martin S."/>
            <person name="Jiggins C."/>
            <person name="Moest M."/>
            <person name="Warren A I."/>
            <person name="Byers J.R.P. K."/>
            <person name="Montejo-Kovacevich G."/>
            <person name="Yen C E."/>
        </authorList>
    </citation>
    <scope>NUCLEOTIDE SEQUENCE [LARGE SCALE GENOMIC DNA]</scope>
</reference>
<evidence type="ECO:0000313" key="7">
    <source>
        <dbReference type="EMBL" id="CAB3258096.1"/>
    </source>
</evidence>
<dbReference type="PRINTS" id="PR00821">
    <property type="entry name" value="TAGLIPASE"/>
</dbReference>
<evidence type="ECO:0000259" key="6">
    <source>
        <dbReference type="Pfam" id="PF00151"/>
    </source>
</evidence>
<keyword evidence="3" id="KW-0964">Secreted</keyword>
<evidence type="ECO:0000256" key="1">
    <source>
        <dbReference type="ARBA" id="ARBA00004613"/>
    </source>
</evidence>
<dbReference type="Gene3D" id="3.40.50.1820">
    <property type="entry name" value="alpha/beta hydrolase"/>
    <property type="match status" value="1"/>
</dbReference>
<dbReference type="EMBL" id="CADEBD010000620">
    <property type="protein sequence ID" value="CAB3258096.1"/>
    <property type="molecule type" value="Genomic_DNA"/>
</dbReference>
<comment type="similarity">
    <text evidence="2 4">Belongs to the AB hydrolase superfamily. Lipase family.</text>
</comment>
<dbReference type="PANTHER" id="PTHR11610">
    <property type="entry name" value="LIPASE"/>
    <property type="match status" value="1"/>
</dbReference>
<evidence type="ECO:0000256" key="4">
    <source>
        <dbReference type="RuleBase" id="RU004262"/>
    </source>
</evidence>
<name>A0A8S1BHP9_ARCPL</name>
<dbReference type="InterPro" id="IPR029058">
    <property type="entry name" value="AB_hydrolase_fold"/>
</dbReference>
<evidence type="ECO:0000256" key="2">
    <source>
        <dbReference type="ARBA" id="ARBA00010701"/>
    </source>
</evidence>
<protein>
    <recommendedName>
        <fullName evidence="6">Lipase domain-containing protein</fullName>
    </recommendedName>
</protein>
<dbReference type="AlphaFoldDB" id="A0A8S1BHP9"/>
<evidence type="ECO:0000256" key="3">
    <source>
        <dbReference type="ARBA" id="ARBA00022525"/>
    </source>
</evidence>
<dbReference type="GO" id="GO:0016042">
    <property type="term" value="P:lipid catabolic process"/>
    <property type="evidence" value="ECO:0007669"/>
    <property type="project" value="TreeGrafter"/>
</dbReference>
<feature type="signal peptide" evidence="5">
    <location>
        <begin position="1"/>
        <end position="19"/>
    </location>
</feature>
<dbReference type="OrthoDB" id="8062432at2759"/>
<dbReference type="Pfam" id="PF00151">
    <property type="entry name" value="Lipase"/>
    <property type="match status" value="1"/>
</dbReference>
<feature type="domain" description="Lipase" evidence="6">
    <location>
        <begin position="66"/>
        <end position="215"/>
    </location>
</feature>
<accession>A0A8S1BHP9</accession>
<feature type="chain" id="PRO_5035746694" description="Lipase domain-containing protein" evidence="5">
    <location>
        <begin position="20"/>
        <end position="230"/>
    </location>
</feature>
<comment type="subcellular location">
    <subcellularLocation>
        <location evidence="1">Secreted</location>
    </subcellularLocation>
</comment>
<dbReference type="GO" id="GO:0016298">
    <property type="term" value="F:lipase activity"/>
    <property type="evidence" value="ECO:0007669"/>
    <property type="project" value="InterPro"/>
</dbReference>
<gene>
    <name evidence="7" type="ORF">APLA_LOCUS16096</name>
</gene>
<dbReference type="PANTHER" id="PTHR11610:SF178">
    <property type="entry name" value="LIPASE MEMBER H-A-LIKE PROTEIN"/>
    <property type="match status" value="1"/>
</dbReference>
<sequence length="230" mass="25064">MKAVVIILGLAIAAVAVLAEEEDPVIAKLDDGGPRFQYMPGPNGLQLVDLWLRLSDVLQIARYNPENSNRYVLFTRSNPSGEEIPSGSDVALYSSTYDVTKKTVVLTHGWLNTPSSDFNVQLISAYLDAEDVNVIMVDWSEGAAPNYLIAMNNVIKSADHVGKFVKWLLDITGGDINNYHIIGHSLGAHLAGIVGRYLDGKVPYLTGLDPALPGWITHKQSISKDVALYT</sequence>
<proteinExistence type="inferred from homology"/>
<dbReference type="Proteomes" id="UP000494256">
    <property type="component" value="Unassembled WGS sequence"/>
</dbReference>
<dbReference type="InterPro" id="IPR000734">
    <property type="entry name" value="TAG_lipase"/>
</dbReference>
<evidence type="ECO:0000256" key="5">
    <source>
        <dbReference type="SAM" id="SignalP"/>
    </source>
</evidence>
<comment type="caution">
    <text evidence="7">The sequence shown here is derived from an EMBL/GenBank/DDBJ whole genome shotgun (WGS) entry which is preliminary data.</text>
</comment>